<comment type="similarity">
    <text evidence="11">Belongs to the chitin synthase family.</text>
</comment>
<dbReference type="GO" id="GO:0004100">
    <property type="term" value="F:chitin synthase activity"/>
    <property type="evidence" value="ECO:0007669"/>
    <property type="project" value="UniProtKB-UniRule"/>
</dbReference>
<keyword evidence="8 11" id="KW-0472">Membrane</keyword>
<dbReference type="PANTHER" id="PTHR22914:SF9">
    <property type="entry name" value="CHITIN SYNTHASE 1"/>
    <property type="match status" value="1"/>
</dbReference>
<evidence type="ECO:0000313" key="15">
    <source>
        <dbReference type="Proteomes" id="UP000789759"/>
    </source>
</evidence>
<dbReference type="InterPro" id="IPR004835">
    <property type="entry name" value="Chitin_synth"/>
</dbReference>
<keyword evidence="15" id="KW-1185">Reference proteome</keyword>
<evidence type="ECO:0000256" key="3">
    <source>
        <dbReference type="ARBA" id="ARBA00022475"/>
    </source>
</evidence>
<evidence type="ECO:0000256" key="6">
    <source>
        <dbReference type="ARBA" id="ARBA00022692"/>
    </source>
</evidence>
<evidence type="ECO:0000256" key="9">
    <source>
        <dbReference type="ARBA" id="ARBA00023316"/>
    </source>
</evidence>
<comment type="subcellular location">
    <subcellularLocation>
        <location evidence="1 11">Cell membrane</location>
        <topology evidence="1 11">Multi-pass membrane protein</topology>
    </subcellularLocation>
</comment>
<evidence type="ECO:0000256" key="7">
    <source>
        <dbReference type="ARBA" id="ARBA00022989"/>
    </source>
</evidence>
<evidence type="ECO:0000313" key="14">
    <source>
        <dbReference type="EMBL" id="CAG8491953.1"/>
    </source>
</evidence>
<sequence length="840" mass="96516">MEYQENVYSNYYDQSQQRRNPSRSGVNPQQRTPVGYQQTVSPAYEFPQRPQQGYQLTQQGYQPTQQVGYQQSTYQPPIDNQLRRQPTNGFGYESIAPNVNNYGEGNYNYEQEYDEKYNKRRSARHVELTHGNLVLDCPVPDKVLRNVKYNDGEEFNTMRYTAVTCDPDDFVQNKYLLRPHIYGRKTELMIVMTMYNEDDRLFIKTMSSAIKNVAHLCSRTKSKTWGREGWQKVVVVIVSDGRNKIHKRTLNVLGAMGVYQDGIMQDSVAGKSVTAHLFEYTTQLMIDNECNIRGQDKNIPPVQVLFCLKEKNAKKLNSHRWFFNAFAAQLNPNVCVLLDVGTKPSHTSIYHLWKAFDRDPSVGGACGEIKAELGEGWRNLINPLVASQNFEYKMSNILDKPLESVFGYISVLPGAFSAYRYKALQNTSPNRGPLASYFKGEAMHGSGAANAGIFEANMYLAEDRILCFELVAKKYESWKLKYSAKAETDVPDNIPEFISQRRRWLNGSFFAAFYSVANFTRIWTSGQPFYCMLMLQVEFIYNAVQLLFNWFALGNFFLAFFFLTQSTTSNPETDPFRGYGNELFDGVRSLYLMVIITIFISSMGNRPQGSKFIYTLCIVLFAIIMTTMLYCAFYTVYLALYKTTPPINFKSFSSIQAALQRAAFRDIVISIVSTYGLYFFASFIHGEPWHMFTCLLQYILLVPFYVNILMVYAFCNTHDVSWGTKGDNGNSANLGGAQAVTGKDGKQMFKVEIPTEKEDINAAYDKITSELKVKVYEEKQHRDSSTKKDDYYKLFRTNLVLTWMFSNGFIILIFTSNTWQRYINSIYPDGAYNPYLTFKT</sequence>
<feature type="domain" description="Chitin synthase N-terminal" evidence="13">
    <location>
        <begin position="122"/>
        <end position="187"/>
    </location>
</feature>
<comment type="function">
    <text evidence="10 11">Polymerizes chitin, a structural polymer of the cell wall and septum, by transferring the sugar moiety of UDP-GlcNAc to the non-reducing end of the growing chitin polymer.</text>
</comment>
<dbReference type="InterPro" id="IPR029044">
    <property type="entry name" value="Nucleotide-diphossugar_trans"/>
</dbReference>
<gene>
    <name evidence="14" type="ORF">CPELLU_LOCUS2023</name>
</gene>
<feature type="transmembrane region" description="Helical" evidence="11">
    <location>
        <begin position="662"/>
        <end position="683"/>
    </location>
</feature>
<dbReference type="SUPFAM" id="SSF53448">
    <property type="entry name" value="Nucleotide-diphospho-sugar transferases"/>
    <property type="match status" value="1"/>
</dbReference>
<reference evidence="14" key="1">
    <citation type="submission" date="2021-06" db="EMBL/GenBank/DDBJ databases">
        <authorList>
            <person name="Kallberg Y."/>
            <person name="Tangrot J."/>
            <person name="Rosling A."/>
        </authorList>
    </citation>
    <scope>NUCLEOTIDE SEQUENCE</scope>
    <source>
        <strain evidence="14">FL966</strain>
    </source>
</reference>
<feature type="region of interest" description="Disordered" evidence="12">
    <location>
        <begin position="1"/>
        <end position="33"/>
    </location>
</feature>
<keyword evidence="6 11" id="KW-0812">Transmembrane</keyword>
<feature type="transmembrane region" description="Helical" evidence="11">
    <location>
        <begin position="612"/>
        <end position="641"/>
    </location>
</feature>
<feature type="transmembrane region" description="Helical" evidence="11">
    <location>
        <begin position="583"/>
        <end position="600"/>
    </location>
</feature>
<protein>
    <recommendedName>
        <fullName evidence="2 11">Chitin synthase</fullName>
        <ecNumber evidence="2 11">2.4.1.16</ecNumber>
    </recommendedName>
</protein>
<dbReference type="EMBL" id="CAJVQA010000827">
    <property type="protein sequence ID" value="CAG8491953.1"/>
    <property type="molecule type" value="Genomic_DNA"/>
</dbReference>
<evidence type="ECO:0000259" key="13">
    <source>
        <dbReference type="Pfam" id="PF08407"/>
    </source>
</evidence>
<evidence type="ECO:0000256" key="12">
    <source>
        <dbReference type="SAM" id="MobiDB-lite"/>
    </source>
</evidence>
<feature type="transmembrane region" description="Helical" evidence="11">
    <location>
        <begin position="695"/>
        <end position="715"/>
    </location>
</feature>
<dbReference type="OrthoDB" id="26569at2759"/>
<dbReference type="GO" id="GO:0030428">
    <property type="term" value="C:cell septum"/>
    <property type="evidence" value="ECO:0007669"/>
    <property type="project" value="TreeGrafter"/>
</dbReference>
<keyword evidence="5 11" id="KW-0808">Transferase</keyword>
<evidence type="ECO:0000256" key="2">
    <source>
        <dbReference type="ARBA" id="ARBA00012543"/>
    </source>
</evidence>
<evidence type="ECO:0000256" key="5">
    <source>
        <dbReference type="ARBA" id="ARBA00022679"/>
    </source>
</evidence>
<dbReference type="Proteomes" id="UP000789759">
    <property type="component" value="Unassembled WGS sequence"/>
</dbReference>
<dbReference type="EC" id="2.4.1.16" evidence="2 11"/>
<dbReference type="AlphaFoldDB" id="A0A9N8WPZ9"/>
<comment type="catalytic activity">
    <reaction evidence="11">
        <text>[(1-&gt;4)-N-acetyl-beta-D-glucosaminyl](n) + UDP-N-acetyl-alpha-D-glucosamine = [(1-&gt;4)-N-acetyl-beta-D-glucosaminyl](n+1) + UDP + H(+)</text>
        <dbReference type="Rhea" id="RHEA:16637"/>
        <dbReference type="Rhea" id="RHEA-COMP:9593"/>
        <dbReference type="Rhea" id="RHEA-COMP:9595"/>
        <dbReference type="ChEBI" id="CHEBI:15378"/>
        <dbReference type="ChEBI" id="CHEBI:17029"/>
        <dbReference type="ChEBI" id="CHEBI:57705"/>
        <dbReference type="ChEBI" id="CHEBI:58223"/>
        <dbReference type="EC" id="2.4.1.16"/>
    </reaction>
</comment>
<dbReference type="InterPro" id="IPR013616">
    <property type="entry name" value="Chitin_synth_N"/>
</dbReference>
<keyword evidence="7 11" id="KW-1133">Transmembrane helix</keyword>
<dbReference type="Pfam" id="PF08407">
    <property type="entry name" value="Chitin_synth_1N"/>
    <property type="match status" value="1"/>
</dbReference>
<feature type="transmembrane region" description="Helical" evidence="11">
    <location>
        <begin position="794"/>
        <end position="814"/>
    </location>
</feature>
<evidence type="ECO:0000256" key="11">
    <source>
        <dbReference type="RuleBase" id="RU366040"/>
    </source>
</evidence>
<keyword evidence="3 11" id="KW-1003">Cell membrane</keyword>
<feature type="transmembrane region" description="Helical" evidence="11">
    <location>
        <begin position="543"/>
        <end position="563"/>
    </location>
</feature>
<proteinExistence type="inferred from homology"/>
<evidence type="ECO:0000256" key="1">
    <source>
        <dbReference type="ARBA" id="ARBA00004651"/>
    </source>
</evidence>
<name>A0A9N8WPZ9_9GLOM</name>
<evidence type="ECO:0000256" key="4">
    <source>
        <dbReference type="ARBA" id="ARBA00022676"/>
    </source>
</evidence>
<comment type="caution">
    <text evidence="14">The sequence shown here is derived from an EMBL/GenBank/DDBJ whole genome shotgun (WGS) entry which is preliminary data.</text>
</comment>
<dbReference type="GO" id="GO:0005886">
    <property type="term" value="C:plasma membrane"/>
    <property type="evidence" value="ECO:0007669"/>
    <property type="project" value="UniProtKB-SubCell"/>
</dbReference>
<evidence type="ECO:0000256" key="8">
    <source>
        <dbReference type="ARBA" id="ARBA00023136"/>
    </source>
</evidence>
<dbReference type="PANTHER" id="PTHR22914">
    <property type="entry name" value="CHITIN SYNTHASE"/>
    <property type="match status" value="1"/>
</dbReference>
<keyword evidence="4 11" id="KW-0328">Glycosyltransferase</keyword>
<organism evidence="14 15">
    <name type="scientific">Cetraspora pellucida</name>
    <dbReference type="NCBI Taxonomy" id="1433469"/>
    <lineage>
        <taxon>Eukaryota</taxon>
        <taxon>Fungi</taxon>
        <taxon>Fungi incertae sedis</taxon>
        <taxon>Mucoromycota</taxon>
        <taxon>Glomeromycotina</taxon>
        <taxon>Glomeromycetes</taxon>
        <taxon>Diversisporales</taxon>
        <taxon>Gigasporaceae</taxon>
        <taxon>Cetraspora</taxon>
    </lineage>
</organism>
<dbReference type="GO" id="GO:0071555">
    <property type="term" value="P:cell wall organization"/>
    <property type="evidence" value="ECO:0007669"/>
    <property type="project" value="UniProtKB-KW"/>
</dbReference>
<dbReference type="GO" id="GO:0006031">
    <property type="term" value="P:chitin biosynthetic process"/>
    <property type="evidence" value="ECO:0007669"/>
    <property type="project" value="UniProtKB-UniRule"/>
</dbReference>
<keyword evidence="9 11" id="KW-0961">Cell wall biogenesis/degradation</keyword>
<dbReference type="CDD" id="cd04190">
    <property type="entry name" value="Chitin_synth_C"/>
    <property type="match status" value="1"/>
</dbReference>
<accession>A0A9N8WPZ9</accession>
<evidence type="ECO:0000256" key="10">
    <source>
        <dbReference type="ARBA" id="ARBA00024009"/>
    </source>
</evidence>
<dbReference type="Pfam" id="PF01644">
    <property type="entry name" value="Chitin_synth_1"/>
    <property type="match status" value="1"/>
</dbReference>